<comment type="function">
    <text evidence="3">Nucleotide-binding protein.</text>
</comment>
<dbReference type="Gene3D" id="3.30.70.860">
    <property type="match status" value="1"/>
</dbReference>
<gene>
    <name evidence="4" type="ORF">ACFFVI_10550</name>
</gene>
<dbReference type="PANTHER" id="PTHR30476">
    <property type="entry name" value="UPF0234 PROTEIN YAJQ"/>
    <property type="match status" value="1"/>
</dbReference>
<reference evidence="4 5" key="1">
    <citation type="submission" date="2024-09" db="EMBL/GenBank/DDBJ databases">
        <authorList>
            <person name="Sun Q."/>
            <person name="Mori K."/>
        </authorList>
    </citation>
    <scope>NUCLEOTIDE SEQUENCE [LARGE SCALE GENOMIC DNA]</scope>
    <source>
        <strain evidence="4 5">TISTR 1856</strain>
    </source>
</reference>
<dbReference type="InterPro" id="IPR035571">
    <property type="entry name" value="UPF0234-like_C"/>
</dbReference>
<proteinExistence type="inferred from homology"/>
<dbReference type="InterPro" id="IPR036183">
    <property type="entry name" value="YajQ-like_sf"/>
</dbReference>
<evidence type="ECO:0000313" key="5">
    <source>
        <dbReference type="Proteomes" id="UP001589748"/>
    </source>
</evidence>
<name>A0ABV5LTK8_9ACTN</name>
<comment type="caution">
    <text evidence="4">The sequence shown here is derived from an EMBL/GenBank/DDBJ whole genome shotgun (WGS) entry which is preliminary data.</text>
</comment>
<dbReference type="CDD" id="cd11740">
    <property type="entry name" value="YajQ_like"/>
    <property type="match status" value="1"/>
</dbReference>
<evidence type="ECO:0000313" key="4">
    <source>
        <dbReference type="EMBL" id="MFB9377409.1"/>
    </source>
</evidence>
<dbReference type="Pfam" id="PF04461">
    <property type="entry name" value="YajQ"/>
    <property type="match status" value="1"/>
</dbReference>
<evidence type="ECO:0000256" key="2">
    <source>
        <dbReference type="ARBA" id="ARBA00093450"/>
    </source>
</evidence>
<evidence type="ECO:0000256" key="1">
    <source>
        <dbReference type="ARBA" id="ARBA00022741"/>
    </source>
</evidence>
<dbReference type="RefSeq" id="WP_380139127.1">
    <property type="nucleotide sequence ID" value="NZ_JBHLUI010000010.1"/>
</dbReference>
<organism evidence="4 5">
    <name type="scientific">Kineococcus gynurae</name>
    <dbReference type="NCBI Taxonomy" id="452979"/>
    <lineage>
        <taxon>Bacteria</taxon>
        <taxon>Bacillati</taxon>
        <taxon>Actinomycetota</taxon>
        <taxon>Actinomycetes</taxon>
        <taxon>Kineosporiales</taxon>
        <taxon>Kineosporiaceae</taxon>
        <taxon>Kineococcus</taxon>
    </lineage>
</organism>
<dbReference type="Gene3D" id="3.30.70.990">
    <property type="entry name" value="YajQ-like, domain 2"/>
    <property type="match status" value="1"/>
</dbReference>
<dbReference type="InterPro" id="IPR035570">
    <property type="entry name" value="UPF0234_N"/>
</dbReference>
<dbReference type="InterPro" id="IPR007551">
    <property type="entry name" value="YajQ/Smlt4090-like"/>
</dbReference>
<sequence>MASESSFDVVSKVDRQEVDNALNQAGKELSQRYDFKGTDADIRWSGESILMVANSEERVTAVLDVLQTKLIKRGVSLKALDAGEPAASGKEYRITATLKEGLAQDVAKKIGKIIRDEGPKGVKTQVTGDEMRVSSKNRDDLQSVIALLKGSDLDVALQFVNYR</sequence>
<dbReference type="EMBL" id="JBHMDM010000005">
    <property type="protein sequence ID" value="MFB9377409.1"/>
    <property type="molecule type" value="Genomic_DNA"/>
</dbReference>
<keyword evidence="5" id="KW-1185">Reference proteome</keyword>
<evidence type="ECO:0000256" key="3">
    <source>
        <dbReference type="HAMAP-Rule" id="MF_00632"/>
    </source>
</evidence>
<dbReference type="NCBIfam" id="NF003819">
    <property type="entry name" value="PRK05412.1"/>
    <property type="match status" value="1"/>
</dbReference>
<dbReference type="SUPFAM" id="SSF89963">
    <property type="entry name" value="YajQ-like"/>
    <property type="match status" value="2"/>
</dbReference>
<dbReference type="PANTHER" id="PTHR30476:SF0">
    <property type="entry name" value="UPF0234 PROTEIN YAJQ"/>
    <property type="match status" value="1"/>
</dbReference>
<dbReference type="Proteomes" id="UP001589748">
    <property type="component" value="Unassembled WGS sequence"/>
</dbReference>
<dbReference type="HAMAP" id="MF_00632">
    <property type="entry name" value="UPF0234"/>
    <property type="match status" value="1"/>
</dbReference>
<accession>A0ABV5LTK8</accession>
<comment type="similarity">
    <text evidence="2 3">Belongs to the YajQ family.</text>
</comment>
<protein>
    <recommendedName>
        <fullName evidence="3">Nucleotide-binding protein ACFFVI_10550</fullName>
    </recommendedName>
</protein>
<keyword evidence="1 3" id="KW-0547">Nucleotide-binding</keyword>